<evidence type="ECO:0000313" key="6">
    <source>
        <dbReference type="EMBL" id="CCH48859.1"/>
    </source>
</evidence>
<dbReference type="InterPro" id="IPR051453">
    <property type="entry name" value="MBL_Glyoxalase_II"/>
</dbReference>
<dbReference type="GO" id="GO:0046872">
    <property type="term" value="F:metal ion binding"/>
    <property type="evidence" value="ECO:0007669"/>
    <property type="project" value="UniProtKB-KW"/>
</dbReference>
<dbReference type="Proteomes" id="UP000011724">
    <property type="component" value="Chromosome"/>
</dbReference>
<protein>
    <submittedName>
        <fullName evidence="6">Beta-lactamase domain protein</fullName>
    </submittedName>
</protein>
<dbReference type="InterPro" id="IPR036866">
    <property type="entry name" value="RibonucZ/Hydroxyglut_hydro"/>
</dbReference>
<dbReference type="GO" id="GO:0016787">
    <property type="term" value="F:hydrolase activity"/>
    <property type="evidence" value="ECO:0007669"/>
    <property type="project" value="UniProtKB-KW"/>
</dbReference>
<dbReference type="RefSeq" id="WP_015414903.1">
    <property type="nucleotide sequence ID" value="NC_020409.1"/>
</dbReference>
<dbReference type="AlphaFoldDB" id="M1WQB0"/>
<gene>
    <name evidence="6" type="ordered locus">BN4_11624</name>
</gene>
<dbReference type="BioCyc" id="DPIE1322246:BN4_RS08140-MONOMER"/>
<dbReference type="CDD" id="cd06262">
    <property type="entry name" value="metallo-hydrolase-like_MBL-fold"/>
    <property type="match status" value="1"/>
</dbReference>
<dbReference type="SMART" id="SM00849">
    <property type="entry name" value="Lactamase_B"/>
    <property type="match status" value="1"/>
</dbReference>
<feature type="domain" description="Metallo-beta-lactamase" evidence="5">
    <location>
        <begin position="16"/>
        <end position="191"/>
    </location>
</feature>
<evidence type="ECO:0000256" key="3">
    <source>
        <dbReference type="ARBA" id="ARBA00022801"/>
    </source>
</evidence>
<dbReference type="PANTHER" id="PTHR46233">
    <property type="entry name" value="HYDROXYACYLGLUTATHIONE HYDROLASE GLOC"/>
    <property type="match status" value="1"/>
</dbReference>
<name>M1WQB0_PSEP2</name>
<dbReference type="InterPro" id="IPR001279">
    <property type="entry name" value="Metallo-B-lactamas"/>
</dbReference>
<dbReference type="Pfam" id="PF00753">
    <property type="entry name" value="Lactamase_B"/>
    <property type="match status" value="1"/>
</dbReference>
<proteinExistence type="predicted"/>
<keyword evidence="2" id="KW-0479">Metal-binding</keyword>
<dbReference type="STRING" id="1322246.BN4_11624"/>
<sequence>MPKRLTIETFVLGPDETNCYLLSVGDEAVVIDVGVAPQRLVRRIEEKGFDLKAIYLTHFHLDHIGGVKEVLSRFDVPVHASGQDDFLKEISLEAGGLREFVSHIDFDFQPVGPGARTVLGQPMLVLDTPGHTPGSLSFFFPAAQCVFVGDLIFMIAVGRTDLPRGSGPELIGSIRSRLFILPDATRIYSGHGPMTTVIHEKENNPHFSPGIFK</sequence>
<dbReference type="SUPFAM" id="SSF56281">
    <property type="entry name" value="Metallo-hydrolase/oxidoreductase"/>
    <property type="match status" value="1"/>
</dbReference>
<dbReference type="PATRIC" id="fig|879567.3.peg.1697"/>
<evidence type="ECO:0000259" key="5">
    <source>
        <dbReference type="SMART" id="SM00849"/>
    </source>
</evidence>
<dbReference type="PANTHER" id="PTHR46233:SF3">
    <property type="entry name" value="HYDROXYACYLGLUTATHIONE HYDROLASE GLOC"/>
    <property type="match status" value="1"/>
</dbReference>
<organism evidence="6 7">
    <name type="scientific">Pseudodesulfovibrio piezophilus (strain DSM 21447 / JCM 15486 / C1TLV30)</name>
    <name type="common">Desulfovibrio piezophilus</name>
    <dbReference type="NCBI Taxonomy" id="1322246"/>
    <lineage>
        <taxon>Bacteria</taxon>
        <taxon>Pseudomonadati</taxon>
        <taxon>Thermodesulfobacteriota</taxon>
        <taxon>Desulfovibrionia</taxon>
        <taxon>Desulfovibrionales</taxon>
        <taxon>Desulfovibrionaceae</taxon>
    </lineage>
</organism>
<accession>M1WQB0</accession>
<evidence type="ECO:0000256" key="1">
    <source>
        <dbReference type="ARBA" id="ARBA00001947"/>
    </source>
</evidence>
<evidence type="ECO:0000256" key="4">
    <source>
        <dbReference type="ARBA" id="ARBA00022833"/>
    </source>
</evidence>
<comment type="cofactor">
    <cofactor evidence="1">
        <name>Zn(2+)</name>
        <dbReference type="ChEBI" id="CHEBI:29105"/>
    </cofactor>
</comment>
<keyword evidence="7" id="KW-1185">Reference proteome</keyword>
<keyword evidence="4" id="KW-0862">Zinc</keyword>
<dbReference type="KEGG" id="dpi:BN4_11624"/>
<dbReference type="OrthoDB" id="9802991at2"/>
<dbReference type="eggNOG" id="COG0491">
    <property type="taxonomic scope" value="Bacteria"/>
</dbReference>
<dbReference type="HOGENOM" id="CLU_030571_5_2_7"/>
<dbReference type="EMBL" id="FO203427">
    <property type="protein sequence ID" value="CCH48859.1"/>
    <property type="molecule type" value="Genomic_DNA"/>
</dbReference>
<evidence type="ECO:0000313" key="7">
    <source>
        <dbReference type="Proteomes" id="UP000011724"/>
    </source>
</evidence>
<reference evidence="6 7" key="1">
    <citation type="journal article" date="2013" name="PLoS ONE">
        <title>The first genomic and proteomic characterization of a deep-sea sulfate reducer: insights into the piezophilic lifestyle of Desulfovibrio piezophilus.</title>
        <authorList>
            <person name="Pradel N."/>
            <person name="Ji B."/>
            <person name="Gimenez G."/>
            <person name="Talla E."/>
            <person name="Lenoble P."/>
            <person name="Garel M."/>
            <person name="Tamburini C."/>
            <person name="Fourquet P."/>
            <person name="Lebrun R."/>
            <person name="Bertin P."/>
            <person name="Denis Y."/>
            <person name="Pophillat M."/>
            <person name="Barbe V."/>
            <person name="Ollivier B."/>
            <person name="Dolla A."/>
        </authorList>
    </citation>
    <scope>NUCLEOTIDE SEQUENCE [LARGE SCALE GENOMIC DNA]</scope>
    <source>
        <strain evidence="7">DSM 10523 / SB164P1</strain>
    </source>
</reference>
<reference evidence="7" key="2">
    <citation type="journal article" date="2013" name="Stand. Genomic Sci.">
        <title>Complete genome sequence of Desulfocapsa sulfexigens, a marine deltaproteobacterium specialized in disproportionating inorganic sulfur compounds.</title>
        <authorList>
            <person name="Finster K.W."/>
            <person name="Kjeldsen K.U."/>
            <person name="Kube M."/>
            <person name="Reinhardt R."/>
            <person name="Mussmann M."/>
            <person name="Amann R."/>
            <person name="Schreiber L."/>
        </authorList>
    </citation>
    <scope>NUCLEOTIDE SEQUENCE [LARGE SCALE GENOMIC DNA]</scope>
    <source>
        <strain evidence="7">DSM 10523 / SB164P1</strain>
    </source>
</reference>
<dbReference type="Gene3D" id="3.60.15.10">
    <property type="entry name" value="Ribonuclease Z/Hydroxyacylglutathione hydrolase-like"/>
    <property type="match status" value="1"/>
</dbReference>
<evidence type="ECO:0000256" key="2">
    <source>
        <dbReference type="ARBA" id="ARBA00022723"/>
    </source>
</evidence>
<keyword evidence="3" id="KW-0378">Hydrolase</keyword>